<accession>A0ABY4W4M5</accession>
<keyword evidence="3" id="KW-1185">Reference proteome</keyword>
<dbReference type="EMBL" id="CP098747">
    <property type="protein sequence ID" value="USG61769.1"/>
    <property type="molecule type" value="Genomic_DNA"/>
</dbReference>
<reference evidence="2" key="1">
    <citation type="submission" date="2022-06" db="EMBL/GenBank/DDBJ databases">
        <title>Sneathiella actinostolidae sp. nov., isolated from a sea anemonein the Western Pacific Ocean.</title>
        <authorList>
            <person name="Wei M.J."/>
        </authorList>
    </citation>
    <scope>NUCLEOTIDE SEQUENCE</scope>
    <source>
        <strain evidence="2">PHK-P5</strain>
    </source>
</reference>
<evidence type="ECO:0000256" key="1">
    <source>
        <dbReference type="ARBA" id="ARBA00007068"/>
    </source>
</evidence>
<dbReference type="Gene3D" id="3.60.70.12">
    <property type="entry name" value="L-amino peptidase D-ALA esterase/amidase"/>
    <property type="match status" value="1"/>
</dbReference>
<dbReference type="InterPro" id="IPR016117">
    <property type="entry name" value="ArgJ-like_dom_sf"/>
</dbReference>
<dbReference type="InterPro" id="IPR005321">
    <property type="entry name" value="Peptidase_S58_DmpA"/>
</dbReference>
<gene>
    <name evidence="2" type="ORF">NBZ79_02125</name>
</gene>
<dbReference type="Proteomes" id="UP001056291">
    <property type="component" value="Chromosome"/>
</dbReference>
<dbReference type="SUPFAM" id="SSF56266">
    <property type="entry name" value="DmpA/ArgJ-like"/>
    <property type="match status" value="1"/>
</dbReference>
<sequence>MIKTGPLNLITDVDGIKIGNAEDAKVVTGVTAIIPDTAAIGAVDVRGGGPGTRETEALNPDCLVERVDGVVLSGGSVYGLEAASGTVAELARQGKGFNHKGIIVPIVPSAILFDMLNGGDKSWGEIPPYRQLGIEATRNLVKEFQLGNVGAGYGATEARYKGGLGSASLVTDNGVQVGAIAAANPVGSVLIPGTKSFWAWAFEQNGEFGDIGPPAFVEDMPLDLPAGSSLAENTTICVVATNVALTKSEARRVAVMAHDGIARAIRPVHTPFDGDSIFTLSTEKQELEEPRSIGLARIGAMAADCVARAIARGVYNAESLAGVPGFKSELFKD</sequence>
<dbReference type="PANTHER" id="PTHR36512">
    <property type="entry name" value="D-AMINOPEPTIDASE"/>
    <property type="match status" value="1"/>
</dbReference>
<name>A0ABY4W4M5_9PROT</name>
<proteinExistence type="inferred from homology"/>
<organism evidence="2 3">
    <name type="scientific">Sneathiella marina</name>
    <dbReference type="NCBI Taxonomy" id="2950108"/>
    <lineage>
        <taxon>Bacteria</taxon>
        <taxon>Pseudomonadati</taxon>
        <taxon>Pseudomonadota</taxon>
        <taxon>Alphaproteobacteria</taxon>
        <taxon>Sneathiellales</taxon>
        <taxon>Sneathiellaceae</taxon>
        <taxon>Sneathiella</taxon>
    </lineage>
</organism>
<protein>
    <submittedName>
        <fullName evidence="2">P1 family peptidase</fullName>
    </submittedName>
</protein>
<evidence type="ECO:0000313" key="2">
    <source>
        <dbReference type="EMBL" id="USG61769.1"/>
    </source>
</evidence>
<dbReference type="CDD" id="cd02252">
    <property type="entry name" value="nylC_like"/>
    <property type="match status" value="1"/>
</dbReference>
<evidence type="ECO:0000313" key="3">
    <source>
        <dbReference type="Proteomes" id="UP001056291"/>
    </source>
</evidence>
<dbReference type="RefSeq" id="WP_251934992.1">
    <property type="nucleotide sequence ID" value="NZ_CP098747.1"/>
</dbReference>
<comment type="similarity">
    <text evidence="1">Belongs to the peptidase S58 family.</text>
</comment>
<dbReference type="PANTHER" id="PTHR36512:SF3">
    <property type="entry name" value="BLR5678 PROTEIN"/>
    <property type="match status" value="1"/>
</dbReference>
<dbReference type="Pfam" id="PF03576">
    <property type="entry name" value="Peptidase_S58"/>
    <property type="match status" value="1"/>
</dbReference>